<evidence type="ECO:0000313" key="1">
    <source>
        <dbReference type="EMBL" id="MCW1932632.1"/>
    </source>
</evidence>
<comment type="caution">
    <text evidence="1">The sequence shown here is derived from an EMBL/GenBank/DDBJ whole genome shotgun (WGS) entry which is preliminary data.</text>
</comment>
<dbReference type="EMBL" id="JAPDFL010000001">
    <property type="protein sequence ID" value="MCW1932632.1"/>
    <property type="molecule type" value="Genomic_DNA"/>
</dbReference>
<accession>A0ABT3GYM8</accession>
<dbReference type="InterPro" id="IPR036086">
    <property type="entry name" value="ParB/Sulfiredoxin_sf"/>
</dbReference>
<name>A0ABT3GYM8_9RHOB</name>
<protein>
    <submittedName>
        <fullName evidence="1">ParB/RepB/Spo0J family partition protein</fullName>
    </submittedName>
</protein>
<evidence type="ECO:0000313" key="2">
    <source>
        <dbReference type="Proteomes" id="UP001208938"/>
    </source>
</evidence>
<dbReference type="CDD" id="cd16387">
    <property type="entry name" value="ParB_N_Srx"/>
    <property type="match status" value="1"/>
</dbReference>
<dbReference type="Gene3D" id="3.90.1530.10">
    <property type="entry name" value="Conserved hypothetical protein from pyrococcus furiosus pfu- 392566-001, ParB domain"/>
    <property type="match status" value="1"/>
</dbReference>
<sequence length="276" mass="29678">MNFRHIDLTGFHPADAPADQMLPTMLWADVSALTIDTRYQRALTAKGRNIIARIARGWDWKKYQPILIAPGDAGQFAVVDGQHRAHAAALCGITALPAMMVPMTLREQAASFVAVNRDRISLDRLAVYRAELQAGMEWAIAASKAVEAGGCRIATANPSAAFKKPRDIYAIGLIRRMIEAGEGEAITAGLAGISNSMQGAQIEAYAGPILSAWLPAIATNQRFMRLELAAVFDAIDFADLYDDAIARSRMAGGSARGRVIDVVVGRLHAAHQRASA</sequence>
<proteinExistence type="predicted"/>
<dbReference type="Proteomes" id="UP001208938">
    <property type="component" value="Unassembled WGS sequence"/>
</dbReference>
<reference evidence="1 2" key="1">
    <citation type="submission" date="2022-10" db="EMBL/GenBank/DDBJ databases">
        <title>Pararhodobacter sp. nov., isolated from marine algae.</title>
        <authorList>
            <person name="Choi B.J."/>
            <person name="Kim J.M."/>
            <person name="Lee J.K."/>
            <person name="Choi D.G."/>
            <person name="Jeon C.O."/>
        </authorList>
    </citation>
    <scope>NUCLEOTIDE SEQUENCE [LARGE SCALE GENOMIC DNA]</scope>
    <source>
        <strain evidence="1 2">ZQ420</strain>
    </source>
</reference>
<dbReference type="SUPFAM" id="SSF110849">
    <property type="entry name" value="ParB/Sulfiredoxin"/>
    <property type="match status" value="1"/>
</dbReference>
<keyword evidence="2" id="KW-1185">Reference proteome</keyword>
<organism evidence="1 2">
    <name type="scientific">Pararhodobacter zhoushanensis</name>
    <dbReference type="NCBI Taxonomy" id="2479545"/>
    <lineage>
        <taxon>Bacteria</taxon>
        <taxon>Pseudomonadati</taxon>
        <taxon>Pseudomonadota</taxon>
        <taxon>Alphaproteobacteria</taxon>
        <taxon>Rhodobacterales</taxon>
        <taxon>Paracoccaceae</taxon>
        <taxon>Pararhodobacter</taxon>
    </lineage>
</organism>
<dbReference type="RefSeq" id="WP_264505617.1">
    <property type="nucleotide sequence ID" value="NZ_JAPDFL010000001.1"/>
</dbReference>
<gene>
    <name evidence="1" type="ORF">OKW52_10280</name>
</gene>